<reference evidence="1 2" key="1">
    <citation type="submission" date="2020-08" db="EMBL/GenBank/DDBJ databases">
        <title>Genomic Encyclopedia of Type Strains, Phase IV (KMG-IV): sequencing the most valuable type-strain genomes for metagenomic binning, comparative biology and taxonomic classification.</title>
        <authorList>
            <person name="Goeker M."/>
        </authorList>
    </citation>
    <scope>NUCLEOTIDE SEQUENCE [LARGE SCALE GENOMIC DNA]</scope>
    <source>
        <strain evidence="1 2">DSM 25024</strain>
    </source>
</reference>
<evidence type="ECO:0000313" key="2">
    <source>
        <dbReference type="Proteomes" id="UP000531216"/>
    </source>
</evidence>
<dbReference type="AlphaFoldDB" id="A0A7W6FUM7"/>
<dbReference type="RefSeq" id="WP_090963657.1">
    <property type="nucleotide sequence ID" value="NZ_FOOA01000009.1"/>
</dbReference>
<dbReference type="EMBL" id="JACIDO010000004">
    <property type="protein sequence ID" value="MBB3935925.1"/>
    <property type="molecule type" value="Genomic_DNA"/>
</dbReference>
<sequence>MTHPPCPAGHRAALLLRLGEAVLEGTGWQAVAKGLAAELGPDTGIAPVGERLPPASRADTVAFVVEVPDLGTWTIRVPAGADTGLLATLPLGEALGLATRIAGGRTPPRPDLEHLLDPLPYAALLLDARGRILFANPAGDDILSSRRLFRPAAFGQPLRPADRRTGERFDAALAPVLLDGAPETRWIMAGPEGMHLAVHMRPAGPPTAPIGAVRAVVTLRAIGAAASAEASATPAR</sequence>
<keyword evidence="2" id="KW-1185">Reference proteome</keyword>
<gene>
    <name evidence="1" type="ORF">GGR05_002075</name>
</gene>
<proteinExistence type="predicted"/>
<dbReference type="OrthoDB" id="7916090at2"/>
<evidence type="ECO:0000313" key="1">
    <source>
        <dbReference type="EMBL" id="MBB3935925.1"/>
    </source>
</evidence>
<organism evidence="1 2">
    <name type="scientific">Aureimonas phyllosphaerae</name>
    <dbReference type="NCBI Taxonomy" id="1166078"/>
    <lineage>
        <taxon>Bacteria</taxon>
        <taxon>Pseudomonadati</taxon>
        <taxon>Pseudomonadota</taxon>
        <taxon>Alphaproteobacteria</taxon>
        <taxon>Hyphomicrobiales</taxon>
        <taxon>Aurantimonadaceae</taxon>
        <taxon>Aureimonas</taxon>
    </lineage>
</organism>
<comment type="caution">
    <text evidence="1">The sequence shown here is derived from an EMBL/GenBank/DDBJ whole genome shotgun (WGS) entry which is preliminary data.</text>
</comment>
<protein>
    <submittedName>
        <fullName evidence="1">PAS domain-containing protein</fullName>
    </submittedName>
</protein>
<accession>A0A7W6FUM7</accession>
<name>A0A7W6FUM7_9HYPH</name>
<dbReference type="Proteomes" id="UP000531216">
    <property type="component" value="Unassembled WGS sequence"/>
</dbReference>